<dbReference type="SUPFAM" id="SSF56112">
    <property type="entry name" value="Protein kinase-like (PK-like)"/>
    <property type="match status" value="1"/>
</dbReference>
<feature type="domain" description="Protein kinase" evidence="9">
    <location>
        <begin position="11"/>
        <end position="309"/>
    </location>
</feature>
<dbReference type="AlphaFoldDB" id="I0YNJ5"/>
<keyword evidence="6" id="KW-0418">Kinase</keyword>
<dbReference type="PROSITE" id="PS00108">
    <property type="entry name" value="PROTEIN_KINASE_ST"/>
    <property type="match status" value="1"/>
</dbReference>
<dbReference type="KEGG" id="csl:COCSUDRAFT_19187"/>
<evidence type="ECO:0000256" key="6">
    <source>
        <dbReference type="ARBA" id="ARBA00022777"/>
    </source>
</evidence>
<evidence type="ECO:0000259" key="9">
    <source>
        <dbReference type="PROSITE" id="PS50011"/>
    </source>
</evidence>
<dbReference type="CDD" id="cd07843">
    <property type="entry name" value="STKc_CDC2L1"/>
    <property type="match status" value="1"/>
</dbReference>
<dbReference type="InterPro" id="IPR050108">
    <property type="entry name" value="CDK"/>
</dbReference>
<dbReference type="OrthoDB" id="1732493at2759"/>
<comment type="caution">
    <text evidence="10">The sequence shown here is derived from an EMBL/GenBank/DDBJ whole genome shotgun (WGS) entry which is preliminary data.</text>
</comment>
<comment type="similarity">
    <text evidence="1">Belongs to the protein kinase superfamily. CMGC Ser/Thr protein kinase family. CDC2/CDKX subfamily.</text>
</comment>
<proteinExistence type="inferred from homology"/>
<dbReference type="SMART" id="SM00220">
    <property type="entry name" value="S_TKc"/>
    <property type="match status" value="1"/>
</dbReference>
<keyword evidence="3" id="KW-0597">Phosphoprotein</keyword>
<dbReference type="GO" id="GO:0080090">
    <property type="term" value="P:regulation of primary metabolic process"/>
    <property type="evidence" value="ECO:0007669"/>
    <property type="project" value="UniProtKB-ARBA"/>
</dbReference>
<evidence type="ECO:0000256" key="4">
    <source>
        <dbReference type="ARBA" id="ARBA00022679"/>
    </source>
</evidence>
<evidence type="ECO:0000256" key="8">
    <source>
        <dbReference type="SAM" id="MobiDB-lite"/>
    </source>
</evidence>
<dbReference type="InterPro" id="IPR045267">
    <property type="entry name" value="CDK11/PITSLRE_STKc"/>
</dbReference>
<gene>
    <name evidence="10" type="ORF">COCSUDRAFT_19187</name>
</gene>
<organism evidence="10 11">
    <name type="scientific">Coccomyxa subellipsoidea (strain C-169)</name>
    <name type="common">Green microalga</name>
    <dbReference type="NCBI Taxonomy" id="574566"/>
    <lineage>
        <taxon>Eukaryota</taxon>
        <taxon>Viridiplantae</taxon>
        <taxon>Chlorophyta</taxon>
        <taxon>core chlorophytes</taxon>
        <taxon>Trebouxiophyceae</taxon>
        <taxon>Trebouxiophyceae incertae sedis</taxon>
        <taxon>Coccomyxaceae</taxon>
        <taxon>Coccomyxa</taxon>
        <taxon>Coccomyxa subellipsoidea</taxon>
    </lineage>
</organism>
<keyword evidence="5" id="KW-0547">Nucleotide-binding</keyword>
<evidence type="ECO:0000256" key="3">
    <source>
        <dbReference type="ARBA" id="ARBA00022553"/>
    </source>
</evidence>
<dbReference type="RefSeq" id="XP_005644508.1">
    <property type="nucleotide sequence ID" value="XM_005644451.1"/>
</dbReference>
<dbReference type="FunFam" id="3.30.200.20:FF:000172">
    <property type="entry name" value="cyclin-dependent kinase G-2 isoform X1"/>
    <property type="match status" value="1"/>
</dbReference>
<dbReference type="GO" id="GO:0004674">
    <property type="term" value="F:protein serine/threonine kinase activity"/>
    <property type="evidence" value="ECO:0007669"/>
    <property type="project" value="UniProtKB-KW"/>
</dbReference>
<keyword evidence="7" id="KW-0067">ATP-binding</keyword>
<dbReference type="GO" id="GO:0005524">
    <property type="term" value="F:ATP binding"/>
    <property type="evidence" value="ECO:0007669"/>
    <property type="project" value="UniProtKB-KW"/>
</dbReference>
<keyword evidence="11" id="KW-1185">Reference proteome</keyword>
<feature type="region of interest" description="Disordered" evidence="8">
    <location>
        <begin position="303"/>
        <end position="349"/>
    </location>
</feature>
<dbReference type="Gene3D" id="1.10.510.10">
    <property type="entry name" value="Transferase(Phosphotransferase) domain 1"/>
    <property type="match status" value="1"/>
</dbReference>
<dbReference type="GeneID" id="17037938"/>
<dbReference type="PROSITE" id="PS50011">
    <property type="entry name" value="PROTEIN_KINASE_DOM"/>
    <property type="match status" value="1"/>
</dbReference>
<dbReference type="FunFam" id="1.10.510.10:FF:000211">
    <property type="entry name" value="Cyclin-dependent kinase G-2"/>
    <property type="match status" value="1"/>
</dbReference>
<dbReference type="PANTHER" id="PTHR24056:SF107">
    <property type="entry name" value="CYCLIN-DEPENDENT KINASE 11A-RELATED"/>
    <property type="match status" value="1"/>
</dbReference>
<evidence type="ECO:0000256" key="7">
    <source>
        <dbReference type="ARBA" id="ARBA00022840"/>
    </source>
</evidence>
<dbReference type="EMBL" id="AGSI01000017">
    <property type="protein sequence ID" value="EIE19964.1"/>
    <property type="molecule type" value="Genomic_DNA"/>
</dbReference>
<dbReference type="Proteomes" id="UP000007264">
    <property type="component" value="Unassembled WGS sequence"/>
</dbReference>
<reference evidence="10 11" key="1">
    <citation type="journal article" date="2012" name="Genome Biol.">
        <title>The genome of the polar eukaryotic microalga coccomyxa subellipsoidea reveals traits of cold adaptation.</title>
        <authorList>
            <person name="Blanc G."/>
            <person name="Agarkova I."/>
            <person name="Grimwood J."/>
            <person name="Kuo A."/>
            <person name="Brueggeman A."/>
            <person name="Dunigan D."/>
            <person name="Gurnon J."/>
            <person name="Ladunga I."/>
            <person name="Lindquist E."/>
            <person name="Lucas S."/>
            <person name="Pangilinan J."/>
            <person name="Proschold T."/>
            <person name="Salamov A."/>
            <person name="Schmutz J."/>
            <person name="Weeks D."/>
            <person name="Yamada T."/>
            <person name="Claverie J.M."/>
            <person name="Grigoriev I."/>
            <person name="Van Etten J."/>
            <person name="Lomsadze A."/>
            <person name="Borodovsky M."/>
        </authorList>
    </citation>
    <scope>NUCLEOTIDE SEQUENCE [LARGE SCALE GENOMIC DNA]</scope>
    <source>
        <strain evidence="10 11">C-169</strain>
    </source>
</reference>
<dbReference type="Gene3D" id="3.30.200.20">
    <property type="entry name" value="Phosphorylase Kinase, domain 1"/>
    <property type="match status" value="1"/>
</dbReference>
<evidence type="ECO:0000256" key="5">
    <source>
        <dbReference type="ARBA" id="ARBA00022741"/>
    </source>
</evidence>
<keyword evidence="4" id="KW-0808">Transferase</keyword>
<dbReference type="Pfam" id="PF00069">
    <property type="entry name" value="Pkinase"/>
    <property type="match status" value="1"/>
</dbReference>
<sequence length="362" mass="41424">MLASCRRVEEYEKLNRISEGTYGVVYRARERTTGRICALKMVRMEKEKEGFPLTSIREINILLSFHHPNIVDVSEVVVGSKLDDIFMVMEYMEHDLKALQDSMSKPFTVSEVKCLMRQLFAGIAYLHDNWVLHRDLKTSNILYSNRGELKICDFGLARQFGSPLRPYTHNVVTLHYRAPELLLGTEMYSTPIDMWSLGCIMAELLTKETLFVGESKNGSEIAQIKKIFDIVGTPSEDNWPGHKQLKNMDKFNFMTQPRNRLRERFPLPGTTHDGRNPLSAEGFALLNGLLQLDPSRRPTAEEALNHPWFSEQPLPKERALMPTYPEKGPGSLPKHKSQPQLRPSPDDPVLRAAELARLFSKK</sequence>
<dbReference type="InterPro" id="IPR008271">
    <property type="entry name" value="Ser/Thr_kinase_AS"/>
</dbReference>
<dbReference type="InterPro" id="IPR000719">
    <property type="entry name" value="Prot_kinase_dom"/>
</dbReference>
<evidence type="ECO:0000313" key="10">
    <source>
        <dbReference type="EMBL" id="EIE19964.1"/>
    </source>
</evidence>
<accession>I0YNJ5</accession>
<keyword evidence="2" id="KW-0723">Serine/threonine-protein kinase</keyword>
<dbReference type="PANTHER" id="PTHR24056">
    <property type="entry name" value="CELL DIVISION PROTEIN KINASE"/>
    <property type="match status" value="1"/>
</dbReference>
<dbReference type="GO" id="GO:0005634">
    <property type="term" value="C:nucleus"/>
    <property type="evidence" value="ECO:0007669"/>
    <property type="project" value="TreeGrafter"/>
</dbReference>
<protein>
    <submittedName>
        <fullName evidence="10">Pkinase-domain-containing protein</fullName>
    </submittedName>
</protein>
<dbReference type="STRING" id="574566.I0YNJ5"/>
<evidence type="ECO:0000256" key="2">
    <source>
        <dbReference type="ARBA" id="ARBA00022527"/>
    </source>
</evidence>
<evidence type="ECO:0000256" key="1">
    <source>
        <dbReference type="ARBA" id="ARBA00006485"/>
    </source>
</evidence>
<name>I0YNJ5_COCSC</name>
<evidence type="ECO:0000313" key="11">
    <source>
        <dbReference type="Proteomes" id="UP000007264"/>
    </source>
</evidence>
<dbReference type="GO" id="GO:0007346">
    <property type="term" value="P:regulation of mitotic cell cycle"/>
    <property type="evidence" value="ECO:0007669"/>
    <property type="project" value="TreeGrafter"/>
</dbReference>
<dbReference type="GO" id="GO:0010556">
    <property type="term" value="P:regulation of macromolecule biosynthetic process"/>
    <property type="evidence" value="ECO:0007669"/>
    <property type="project" value="UniProtKB-ARBA"/>
</dbReference>
<dbReference type="eggNOG" id="KOG0663">
    <property type="taxonomic scope" value="Eukaryota"/>
</dbReference>
<dbReference type="InterPro" id="IPR011009">
    <property type="entry name" value="Kinase-like_dom_sf"/>
</dbReference>